<dbReference type="PANTHER" id="PTHR47338">
    <property type="entry name" value="ZN(II)2CYS6 TRANSCRIPTION FACTOR (EUROFUNG)-RELATED"/>
    <property type="match status" value="1"/>
</dbReference>
<proteinExistence type="predicted"/>
<dbReference type="AlphaFoldDB" id="A0A367IXL1"/>
<feature type="region of interest" description="Disordered" evidence="6">
    <location>
        <begin position="556"/>
        <end position="597"/>
    </location>
</feature>
<evidence type="ECO:0000256" key="4">
    <source>
        <dbReference type="ARBA" id="ARBA00023163"/>
    </source>
</evidence>
<comment type="subcellular location">
    <subcellularLocation>
        <location evidence="1">Nucleus</location>
    </subcellularLocation>
</comment>
<evidence type="ECO:0000256" key="2">
    <source>
        <dbReference type="ARBA" id="ARBA00022723"/>
    </source>
</evidence>
<feature type="compositionally biased region" description="Low complexity" evidence="6">
    <location>
        <begin position="556"/>
        <end position="573"/>
    </location>
</feature>
<evidence type="ECO:0000313" key="8">
    <source>
        <dbReference type="Proteomes" id="UP000253551"/>
    </source>
</evidence>
<feature type="compositionally biased region" description="Basic and acidic residues" evidence="6">
    <location>
        <begin position="584"/>
        <end position="597"/>
    </location>
</feature>
<gene>
    <name evidence="7" type="ORF">CU098_001091</name>
</gene>
<dbReference type="PANTHER" id="PTHR47338:SF5">
    <property type="entry name" value="ZN(II)2CYS6 TRANSCRIPTION FACTOR (EUROFUNG)"/>
    <property type="match status" value="1"/>
</dbReference>
<keyword evidence="3" id="KW-0805">Transcription regulation</keyword>
<evidence type="ECO:0000256" key="6">
    <source>
        <dbReference type="SAM" id="MobiDB-lite"/>
    </source>
</evidence>
<name>A0A367IXL1_RHIST</name>
<feature type="non-terminal residue" evidence="7">
    <location>
        <position position="597"/>
    </location>
</feature>
<dbReference type="GO" id="GO:0005634">
    <property type="term" value="C:nucleus"/>
    <property type="evidence" value="ECO:0007669"/>
    <property type="project" value="UniProtKB-SubCell"/>
</dbReference>
<feature type="non-terminal residue" evidence="7">
    <location>
        <position position="1"/>
    </location>
</feature>
<protein>
    <recommendedName>
        <fullName evidence="9">Transcription factor domain-containing protein</fullName>
    </recommendedName>
</protein>
<organism evidence="7 8">
    <name type="scientific">Rhizopus stolonifer</name>
    <name type="common">Rhizopus nigricans</name>
    <dbReference type="NCBI Taxonomy" id="4846"/>
    <lineage>
        <taxon>Eukaryota</taxon>
        <taxon>Fungi</taxon>
        <taxon>Fungi incertae sedis</taxon>
        <taxon>Mucoromycota</taxon>
        <taxon>Mucoromycotina</taxon>
        <taxon>Mucoromycetes</taxon>
        <taxon>Mucorales</taxon>
        <taxon>Mucorineae</taxon>
        <taxon>Rhizopodaceae</taxon>
        <taxon>Rhizopus</taxon>
    </lineage>
</organism>
<evidence type="ECO:0008006" key="9">
    <source>
        <dbReference type="Google" id="ProtNLM"/>
    </source>
</evidence>
<dbReference type="CDD" id="cd12148">
    <property type="entry name" value="fungal_TF_MHR"/>
    <property type="match status" value="1"/>
</dbReference>
<evidence type="ECO:0000256" key="3">
    <source>
        <dbReference type="ARBA" id="ARBA00023015"/>
    </source>
</evidence>
<dbReference type="GO" id="GO:0046872">
    <property type="term" value="F:metal ion binding"/>
    <property type="evidence" value="ECO:0007669"/>
    <property type="project" value="UniProtKB-KW"/>
</dbReference>
<dbReference type="Proteomes" id="UP000253551">
    <property type="component" value="Unassembled WGS sequence"/>
</dbReference>
<dbReference type="InterPro" id="IPR050815">
    <property type="entry name" value="TF_fung"/>
</dbReference>
<keyword evidence="8" id="KW-1185">Reference proteome</keyword>
<dbReference type="GO" id="GO:0000981">
    <property type="term" value="F:DNA-binding transcription factor activity, RNA polymerase II-specific"/>
    <property type="evidence" value="ECO:0007669"/>
    <property type="project" value="InterPro"/>
</dbReference>
<evidence type="ECO:0000256" key="1">
    <source>
        <dbReference type="ARBA" id="ARBA00004123"/>
    </source>
</evidence>
<dbReference type="STRING" id="4846.A0A367IXL1"/>
<dbReference type="OrthoDB" id="2278435at2759"/>
<keyword evidence="2" id="KW-0479">Metal-binding</keyword>
<comment type="caution">
    <text evidence="7">The sequence shown here is derived from an EMBL/GenBank/DDBJ whole genome shotgun (WGS) entry which is preliminary data.</text>
</comment>
<reference evidence="7 8" key="1">
    <citation type="journal article" date="2018" name="G3 (Bethesda)">
        <title>Phylogenetic and Phylogenomic Definition of Rhizopus Species.</title>
        <authorList>
            <person name="Gryganskyi A.P."/>
            <person name="Golan J."/>
            <person name="Dolatabadi S."/>
            <person name="Mondo S."/>
            <person name="Robb S."/>
            <person name="Idnurm A."/>
            <person name="Muszewska A."/>
            <person name="Steczkiewicz K."/>
            <person name="Masonjones S."/>
            <person name="Liao H.L."/>
            <person name="Gajdeczka M.T."/>
            <person name="Anike F."/>
            <person name="Vuek A."/>
            <person name="Anishchenko I.M."/>
            <person name="Voigt K."/>
            <person name="de Hoog G.S."/>
            <person name="Smith M.E."/>
            <person name="Heitman J."/>
            <person name="Vilgalys R."/>
            <person name="Stajich J.E."/>
        </authorList>
    </citation>
    <scope>NUCLEOTIDE SEQUENCE [LARGE SCALE GENOMIC DNA]</scope>
    <source>
        <strain evidence="7 8">LSU 92-RS-03</strain>
    </source>
</reference>
<keyword evidence="5" id="KW-0539">Nucleus</keyword>
<accession>A0A367IXL1</accession>
<evidence type="ECO:0000313" key="7">
    <source>
        <dbReference type="EMBL" id="RCH82453.1"/>
    </source>
</evidence>
<keyword evidence="4" id="KW-0804">Transcription</keyword>
<sequence length="597" mass="68518">KKLEQQLADLEDQLKNLHIEMKLEPSVCSDLDDESVGTDESLVTTDTQHDWQLTVTYGPEGTSLQTSIKNLTDIHSFMAETYRYFHTSSTPFRTPNYHADRSSQTLAITNPMLQIEYVLHGFIQNKKKSATLAVPPACDDFTRIQIKRQVIQSYFDCLGVLSPVFPRPYYLPYFENNLDAMLTNAMASFTAYTQCRHVLPISYPMTREAIAESFRNEAKEQLEDVLFEQEPSIFTAATLLFLSQSALIVLDNTEARLYMNLAWRMVVGLKSKYEDKLIGNTGQFQTAENIEAESWRRLFYSIRYLELSLYAIYDGLDDFTSILFDTGIGYPVVLQIEQEDKLRHAVEAFREIVRMHDCQLSQKDDQIKYKLFTGRLEELTLHDLQRLEIQLCDFWKGLPQSFRLSDSPFDYLQIERIHQCSNPYAIYLNQMYYVQWLSLETRLMQSPSFTDLDGASMDRYDGERALLLVSICTDAISKIFHVLYCKLPCNVELHWMLVAADAMGMLKRSANPQIRARATASLKATLGVIKHRTQKHSPEGHDNYRLLKSMLPSIAPGEGSSTSSGSLTGSEPESYPDMSYQMDDNEKPTDYFDVVDK</sequence>
<evidence type="ECO:0000256" key="5">
    <source>
        <dbReference type="ARBA" id="ARBA00023242"/>
    </source>
</evidence>
<dbReference type="EMBL" id="PJQM01005095">
    <property type="protein sequence ID" value="RCH82453.1"/>
    <property type="molecule type" value="Genomic_DNA"/>
</dbReference>